<dbReference type="PROSITE" id="PS51257">
    <property type="entry name" value="PROKAR_LIPOPROTEIN"/>
    <property type="match status" value="1"/>
</dbReference>
<feature type="signal peptide" evidence="6">
    <location>
        <begin position="1"/>
        <end position="20"/>
    </location>
</feature>
<dbReference type="EMBL" id="WEZQ01000026">
    <property type="protein sequence ID" value="MYV18269.1"/>
    <property type="molecule type" value="Genomic_DNA"/>
</dbReference>
<dbReference type="Pfam" id="PF00496">
    <property type="entry name" value="SBP_bac_5"/>
    <property type="match status" value="1"/>
</dbReference>
<evidence type="ECO:0000259" key="7">
    <source>
        <dbReference type="Pfam" id="PF00496"/>
    </source>
</evidence>
<keyword evidence="5" id="KW-0653">Protein transport</keyword>
<keyword evidence="5" id="KW-0571">Peptide transport</keyword>
<dbReference type="CDD" id="cd08504">
    <property type="entry name" value="PBP2_OppA"/>
    <property type="match status" value="1"/>
</dbReference>
<dbReference type="RefSeq" id="WP_161004512.1">
    <property type="nucleotide sequence ID" value="NZ_WEZQ01000026.1"/>
</dbReference>
<evidence type="ECO:0000256" key="3">
    <source>
        <dbReference type="ARBA" id="ARBA00022448"/>
    </source>
</evidence>
<protein>
    <submittedName>
        <fullName evidence="8">Peptide ABC transporter substrate-binding protein</fullName>
    </submittedName>
</protein>
<evidence type="ECO:0000256" key="4">
    <source>
        <dbReference type="ARBA" id="ARBA00022729"/>
    </source>
</evidence>
<evidence type="ECO:0000256" key="6">
    <source>
        <dbReference type="SAM" id="SignalP"/>
    </source>
</evidence>
<dbReference type="PANTHER" id="PTHR30290:SF10">
    <property type="entry name" value="PERIPLASMIC OLIGOPEPTIDE-BINDING PROTEIN-RELATED"/>
    <property type="match status" value="1"/>
</dbReference>
<dbReference type="GO" id="GO:0042597">
    <property type="term" value="C:periplasmic space"/>
    <property type="evidence" value="ECO:0007669"/>
    <property type="project" value="UniProtKB-ARBA"/>
</dbReference>
<evidence type="ECO:0000256" key="2">
    <source>
        <dbReference type="ARBA" id="ARBA00005695"/>
    </source>
</evidence>
<dbReference type="InterPro" id="IPR030678">
    <property type="entry name" value="Peptide/Ni-bd"/>
</dbReference>
<dbReference type="GO" id="GO:0030313">
    <property type="term" value="C:cell envelope"/>
    <property type="evidence" value="ECO:0007669"/>
    <property type="project" value="UniProtKB-SubCell"/>
</dbReference>
<evidence type="ECO:0000313" key="9">
    <source>
        <dbReference type="Proteomes" id="UP000449209"/>
    </source>
</evidence>
<feature type="domain" description="Solute-binding protein family 5" evidence="7">
    <location>
        <begin position="75"/>
        <end position="452"/>
    </location>
</feature>
<dbReference type="Gene3D" id="3.10.105.10">
    <property type="entry name" value="Dipeptide-binding Protein, Domain 3"/>
    <property type="match status" value="1"/>
</dbReference>
<evidence type="ECO:0000256" key="5">
    <source>
        <dbReference type="ARBA" id="ARBA00022856"/>
    </source>
</evidence>
<keyword evidence="3" id="KW-0813">Transport</keyword>
<evidence type="ECO:0000256" key="1">
    <source>
        <dbReference type="ARBA" id="ARBA00004196"/>
    </source>
</evidence>
<dbReference type="PANTHER" id="PTHR30290">
    <property type="entry name" value="PERIPLASMIC BINDING COMPONENT OF ABC TRANSPORTER"/>
    <property type="match status" value="1"/>
</dbReference>
<dbReference type="Gene3D" id="3.40.190.10">
    <property type="entry name" value="Periplasmic binding protein-like II"/>
    <property type="match status" value="1"/>
</dbReference>
<dbReference type="SUPFAM" id="SSF53850">
    <property type="entry name" value="Periplasmic binding protein-like II"/>
    <property type="match status" value="1"/>
</dbReference>
<proteinExistence type="inferred from homology"/>
<comment type="caution">
    <text evidence="8">The sequence shown here is derived from an EMBL/GenBank/DDBJ whole genome shotgun (WGS) entry which is preliminary data.</text>
</comment>
<dbReference type="InterPro" id="IPR000914">
    <property type="entry name" value="SBP_5_dom"/>
</dbReference>
<keyword evidence="4 6" id="KW-0732">Signal</keyword>
<accession>A0A6N9I5V4</accession>
<dbReference type="GO" id="GO:0015833">
    <property type="term" value="P:peptide transport"/>
    <property type="evidence" value="ECO:0007669"/>
    <property type="project" value="UniProtKB-KW"/>
</dbReference>
<dbReference type="GO" id="GO:1904680">
    <property type="term" value="F:peptide transmembrane transporter activity"/>
    <property type="evidence" value="ECO:0007669"/>
    <property type="project" value="TreeGrafter"/>
</dbReference>
<dbReference type="FunFam" id="3.90.76.10:FF:000001">
    <property type="entry name" value="Oligopeptide ABC transporter substrate-binding protein"/>
    <property type="match status" value="1"/>
</dbReference>
<reference evidence="8 9" key="1">
    <citation type="journal article" date="2019" name="Appl. Environ. Microbiol.">
        <title>Genetic determinants of hydroxycinnamic acid metabolism in heterofermentative lactobacilli.</title>
        <authorList>
            <person name="Gaur G."/>
            <person name="Oh J.H."/>
            <person name="Filannino P."/>
            <person name="Gobbetti M."/>
            <person name="van Pijkeren J.P."/>
            <person name="Ganzle M.G."/>
        </authorList>
    </citation>
    <scope>NUCLEOTIDE SEQUENCE [LARGE SCALE GENOMIC DNA]</scope>
    <source>
        <strain evidence="8 9">C5</strain>
    </source>
</reference>
<dbReference type="OrthoDB" id="403896at2"/>
<dbReference type="Proteomes" id="UP000449209">
    <property type="component" value="Unassembled WGS sequence"/>
</dbReference>
<dbReference type="AlphaFoldDB" id="A0A6N9I5V4"/>
<organism evidence="8 9">
    <name type="scientific">Furfurilactobacillus milii</name>
    <dbReference type="NCBI Taxonomy" id="2888272"/>
    <lineage>
        <taxon>Bacteria</taxon>
        <taxon>Bacillati</taxon>
        <taxon>Bacillota</taxon>
        <taxon>Bacilli</taxon>
        <taxon>Lactobacillales</taxon>
        <taxon>Lactobacillaceae</taxon>
        <taxon>Furfurilactobacillus</taxon>
    </lineage>
</organism>
<gene>
    <name evidence="8" type="ORF">GB993_12335</name>
</gene>
<evidence type="ECO:0000313" key="8">
    <source>
        <dbReference type="EMBL" id="MYV18269.1"/>
    </source>
</evidence>
<comment type="subcellular location">
    <subcellularLocation>
        <location evidence="1">Cell envelope</location>
    </subcellularLocation>
</comment>
<sequence>MKVRKLIALGATALSVLTLAACGNSKGASGHKGQLNLALPSEMPSLDPSLGVDNESLEAMSNTEEGIYRLGKDSKPENALATHTTISKDGLHWTFDLRHGVKWSNGDPVTAQDFVYSWRRTNNPKTGGQYAYLFDGVKNADAIQKGKKSVNSLGIKADGKYKLSVTLEKPIPYFKLLLGFPVYFPENEHAVKQFGKKYGQSSATQVYNGPFRVQGYKGTNTKWSWVKNKTYWDKKHVKLNKIDFQVVKESNTQLNMYNSKKIDMANLSGDQVAQYKHSKDYLYRAGSSVTYVSLNMAKVPAFKNEKIRAALSYAISRKQLTNNILQDGSTPAKTFTPPKLAKDPKTGTDFAKEATVNGALTQNLSKAKTLLKEGEKETGINDLHFNLLADDSDTGKKNAEFLQSEFQKLPGVKVDVTNVPNKTRLTRMTDKNYDATVTLWGADYSDPYTFALFTTNAPYNNGSWTNASYDQNVKDSANKNALNKEARFQNLVKADQTLVKSYAILPLYSGSYFGSGPFLQRPYVKGVIYNSAGLNWNYKSVEVK</sequence>
<dbReference type="GO" id="GO:0043190">
    <property type="term" value="C:ATP-binding cassette (ABC) transporter complex"/>
    <property type="evidence" value="ECO:0007669"/>
    <property type="project" value="InterPro"/>
</dbReference>
<dbReference type="InterPro" id="IPR039424">
    <property type="entry name" value="SBP_5"/>
</dbReference>
<name>A0A6N9I5V4_9LACO</name>
<dbReference type="PIRSF" id="PIRSF002741">
    <property type="entry name" value="MppA"/>
    <property type="match status" value="1"/>
</dbReference>
<dbReference type="Gene3D" id="3.90.76.10">
    <property type="entry name" value="Dipeptide-binding Protein, Domain 1"/>
    <property type="match status" value="1"/>
</dbReference>
<feature type="chain" id="PRO_5039203278" evidence="6">
    <location>
        <begin position="21"/>
        <end position="544"/>
    </location>
</feature>
<comment type="similarity">
    <text evidence="2">Belongs to the bacterial solute-binding protein 5 family.</text>
</comment>